<keyword evidence="7 11" id="KW-0732">Signal</keyword>
<dbReference type="InterPro" id="IPR011049">
    <property type="entry name" value="Serralysin-like_metalloprot_C"/>
</dbReference>
<accession>A0A3S5C3Z5</accession>
<sequence length="420" mass="41495">MNQIDTVLPLTKPATSRKVLAAVVAGALLASGSAFAAEPYFSVNDKGITRDNQAGDGAKAVFGIAIGTVASSQDVGGISVGRLSSNKGNGSISIGVETVAEGSTATAVGSHVKAIGKQTTAVGQGASVESDRGTAVGRLSQVTKGADSGVALGAAASAEKRSATALGSGSTAGGVMSIAVGPQSRAQDTQTIAIGRAAKAEKVHAVAMGSSALAAGNNSIAFGTQSEANKYQSVAVGRGAKANHVSGVALGSFSETDEAVGTNEATVGGVTYGGFAGNAPSGNVSIGSAASGLTRTLTNVAAGRINATSTDAINGSQLHAVAEKVGGNAVNIQNLGNRVAEMDEDLRAGIAGATAIAFLQRPNEPGKSMVSMAVGGYRGEQSLAVGYARNADNNKWSTKFGVGINSQKHVNWGGSVGYQW</sequence>
<dbReference type="Gene3D" id="2.150.10.10">
    <property type="entry name" value="Serralysin-like metalloprotease, C-terminal"/>
    <property type="match status" value="2"/>
</dbReference>
<feature type="domain" description="Trimeric autotransporter adhesin YadA-like head" evidence="13">
    <location>
        <begin position="228"/>
        <end position="254"/>
    </location>
</feature>
<keyword evidence="16" id="KW-1185">Reference proteome</keyword>
<evidence type="ECO:0000259" key="13">
    <source>
        <dbReference type="Pfam" id="PF05658"/>
    </source>
</evidence>
<gene>
    <name evidence="15" type="primary">yadA_1</name>
    <name evidence="15" type="ORF">NCTC12742_00996</name>
</gene>
<dbReference type="InterPro" id="IPR008635">
    <property type="entry name" value="Coiled_stalk_dom"/>
</dbReference>
<name>A0A3S5C3Z5_9NEIS</name>
<dbReference type="CDD" id="cd12820">
    <property type="entry name" value="LbR_YadA-like"/>
    <property type="match status" value="1"/>
</dbReference>
<dbReference type="Proteomes" id="UP000272771">
    <property type="component" value="Chromosome"/>
</dbReference>
<dbReference type="GO" id="GO:0015031">
    <property type="term" value="P:protein transport"/>
    <property type="evidence" value="ECO:0007669"/>
    <property type="project" value="UniProtKB-KW"/>
</dbReference>
<dbReference type="RefSeq" id="WP_004283256.1">
    <property type="nucleotide sequence ID" value="NZ_CAUJRG010000007.1"/>
</dbReference>
<feature type="signal peptide" evidence="11">
    <location>
        <begin position="1"/>
        <end position="36"/>
    </location>
</feature>
<dbReference type="Gene3D" id="3.30.1300.30">
    <property type="entry name" value="GSPII I/J protein-like"/>
    <property type="match status" value="1"/>
</dbReference>
<dbReference type="AlphaFoldDB" id="A0A3S5C3Z5"/>
<feature type="domain" description="Trimeric autotransporter adhesin YadA-like head" evidence="13">
    <location>
        <begin position="172"/>
        <end position="196"/>
    </location>
</feature>
<dbReference type="SUPFAM" id="SSF54523">
    <property type="entry name" value="Pili subunits"/>
    <property type="match status" value="1"/>
</dbReference>
<evidence type="ECO:0000259" key="12">
    <source>
        <dbReference type="Pfam" id="PF03895"/>
    </source>
</evidence>
<evidence type="ECO:0000313" key="15">
    <source>
        <dbReference type="EMBL" id="VEJ51044.1"/>
    </source>
</evidence>
<feature type="chain" id="PRO_5018564113" evidence="11">
    <location>
        <begin position="37"/>
        <end position="420"/>
    </location>
</feature>
<dbReference type="Gene3D" id="1.20.5.170">
    <property type="match status" value="1"/>
</dbReference>
<protein>
    <submittedName>
        <fullName evidence="15">Adhesin</fullName>
    </submittedName>
</protein>
<evidence type="ECO:0000256" key="3">
    <source>
        <dbReference type="ARBA" id="ARBA00005848"/>
    </source>
</evidence>
<dbReference type="Pfam" id="PF03895">
    <property type="entry name" value="YadA_anchor"/>
    <property type="match status" value="1"/>
</dbReference>
<feature type="domain" description="Trimeric autotransporter adhesin YadA-like C-terminal membrane anchor" evidence="12">
    <location>
        <begin position="361"/>
        <end position="420"/>
    </location>
</feature>
<evidence type="ECO:0000256" key="6">
    <source>
        <dbReference type="ARBA" id="ARBA00022692"/>
    </source>
</evidence>
<dbReference type="STRING" id="28091.SAMEA3174300_01620"/>
<evidence type="ECO:0000256" key="10">
    <source>
        <dbReference type="ARBA" id="ARBA00023237"/>
    </source>
</evidence>
<dbReference type="InterPro" id="IPR008640">
    <property type="entry name" value="Adhesin_Head_dom"/>
</dbReference>
<evidence type="ECO:0000256" key="9">
    <source>
        <dbReference type="ARBA" id="ARBA00023136"/>
    </source>
</evidence>
<dbReference type="EMBL" id="LR134533">
    <property type="protein sequence ID" value="VEJ51044.1"/>
    <property type="molecule type" value="Genomic_DNA"/>
</dbReference>
<dbReference type="InterPro" id="IPR005594">
    <property type="entry name" value="YadA_C"/>
</dbReference>
<keyword evidence="5" id="KW-1134">Transmembrane beta strand</keyword>
<comment type="similarity">
    <text evidence="3">Belongs to the autotransporter-2 (AT-2) (TC 1.B.40) family.</text>
</comment>
<evidence type="ECO:0000313" key="16">
    <source>
        <dbReference type="Proteomes" id="UP000272771"/>
    </source>
</evidence>
<feature type="domain" description="Trimeric autotransporter adhesin YadA-like head" evidence="13">
    <location>
        <begin position="200"/>
        <end position="226"/>
    </location>
</feature>
<keyword evidence="8" id="KW-0653">Protein transport</keyword>
<feature type="domain" description="Trimeric autotransporter adhesin YadA-like stalk" evidence="14">
    <location>
        <begin position="297"/>
        <end position="338"/>
    </location>
</feature>
<evidence type="ECO:0000256" key="8">
    <source>
        <dbReference type="ARBA" id="ARBA00022927"/>
    </source>
</evidence>
<dbReference type="GO" id="GO:0009279">
    <property type="term" value="C:cell outer membrane"/>
    <property type="evidence" value="ECO:0007669"/>
    <property type="project" value="UniProtKB-SubCell"/>
</dbReference>
<keyword evidence="6" id="KW-0812">Transmembrane</keyword>
<feature type="domain" description="Trimeric autotransporter adhesin YadA-like head" evidence="13">
    <location>
        <begin position="114"/>
        <end position="138"/>
    </location>
</feature>
<feature type="domain" description="Trimeric autotransporter adhesin YadA-like head" evidence="13">
    <location>
        <begin position="147"/>
        <end position="170"/>
    </location>
</feature>
<dbReference type="KEGG" id="nwe:SAMEA3174300_1620"/>
<dbReference type="InterPro" id="IPR045584">
    <property type="entry name" value="Pilin-like"/>
</dbReference>
<evidence type="ECO:0000256" key="7">
    <source>
        <dbReference type="ARBA" id="ARBA00022729"/>
    </source>
</evidence>
<dbReference type="Pfam" id="PF05658">
    <property type="entry name" value="YadA_head"/>
    <property type="match status" value="6"/>
</dbReference>
<keyword evidence="9" id="KW-0472">Membrane</keyword>
<organism evidence="15 16">
    <name type="scientific">Neisseria weaveri</name>
    <dbReference type="NCBI Taxonomy" id="28091"/>
    <lineage>
        <taxon>Bacteria</taxon>
        <taxon>Pseudomonadati</taxon>
        <taxon>Pseudomonadota</taxon>
        <taxon>Betaproteobacteria</taxon>
        <taxon>Neisseriales</taxon>
        <taxon>Neisseriaceae</taxon>
        <taxon>Neisseria</taxon>
    </lineage>
</organism>
<dbReference type="OrthoDB" id="1632057at2"/>
<comment type="subcellular location">
    <subcellularLocation>
        <location evidence="2">Cell outer membrane</location>
    </subcellularLocation>
    <subcellularLocation>
        <location evidence="1">Cell surface</location>
    </subcellularLocation>
</comment>
<evidence type="ECO:0000256" key="5">
    <source>
        <dbReference type="ARBA" id="ARBA00022452"/>
    </source>
</evidence>
<dbReference type="Pfam" id="PF05662">
    <property type="entry name" value="YadA_stalk"/>
    <property type="match status" value="1"/>
</dbReference>
<proteinExistence type="inferred from homology"/>
<keyword evidence="4" id="KW-0813">Transport</keyword>
<feature type="domain" description="Trimeric autotransporter adhesin YadA-like head" evidence="13">
    <location>
        <begin position="88"/>
        <end position="110"/>
    </location>
</feature>
<evidence type="ECO:0000256" key="4">
    <source>
        <dbReference type="ARBA" id="ARBA00022448"/>
    </source>
</evidence>
<evidence type="ECO:0000256" key="11">
    <source>
        <dbReference type="SAM" id="SignalP"/>
    </source>
</evidence>
<evidence type="ECO:0000256" key="1">
    <source>
        <dbReference type="ARBA" id="ARBA00004241"/>
    </source>
</evidence>
<evidence type="ECO:0000259" key="14">
    <source>
        <dbReference type="Pfam" id="PF05662"/>
    </source>
</evidence>
<keyword evidence="10" id="KW-0998">Cell outer membrane</keyword>
<reference evidence="15 16" key="1">
    <citation type="submission" date="2018-12" db="EMBL/GenBank/DDBJ databases">
        <authorList>
            <consortium name="Pathogen Informatics"/>
        </authorList>
    </citation>
    <scope>NUCLEOTIDE SEQUENCE [LARGE SCALE GENOMIC DNA]</scope>
    <source>
        <strain evidence="15 16">NCTC12742</strain>
    </source>
</reference>
<evidence type="ECO:0000256" key="2">
    <source>
        <dbReference type="ARBA" id="ARBA00004442"/>
    </source>
</evidence>
<dbReference type="GO" id="GO:0009986">
    <property type="term" value="C:cell surface"/>
    <property type="evidence" value="ECO:0007669"/>
    <property type="project" value="UniProtKB-SubCell"/>
</dbReference>
<dbReference type="SUPFAM" id="SSF101967">
    <property type="entry name" value="Adhesin YadA, collagen-binding domain"/>
    <property type="match status" value="2"/>
</dbReference>